<dbReference type="SUPFAM" id="SSF51679">
    <property type="entry name" value="Bacterial luciferase-like"/>
    <property type="match status" value="1"/>
</dbReference>
<dbReference type="Proteomes" id="UP001596074">
    <property type="component" value="Unassembled WGS sequence"/>
</dbReference>
<dbReference type="PANTHER" id="PTHR42847:SF4">
    <property type="entry name" value="ALKANESULFONATE MONOOXYGENASE-RELATED"/>
    <property type="match status" value="1"/>
</dbReference>
<dbReference type="EC" id="1.-.-.-" evidence="6"/>
<dbReference type="Pfam" id="PF00296">
    <property type="entry name" value="Bac_luciferase"/>
    <property type="match status" value="1"/>
</dbReference>
<dbReference type="InterPro" id="IPR050172">
    <property type="entry name" value="SsuD_RutA_monooxygenase"/>
</dbReference>
<sequence>MEFGVHLGAVNPRLWVEVAEEADRLGFESLWVPEHLVVPIASAGSPHEGADHPPIPSDIPVFDAMAVLCHLAARTTRIRLGTCVYNIGLRHPFVTARAAATVDVFSGGRLAFGIGASWLRAEWEAAGLDFDRRGPRVDEAIDVCRRLWSDEKVIEHHGEFFDFGPTAFEPKPVQRPGPALHIGGDGAAALRRAATVGAGWMPMNHSLEELPRSLDRLKELAQREGRTTPIEVTLPGLPGATLNHQEDLEPYTKAGVTRLIVAPWTRSREALDGLRRFAGEFLEPAQVSG</sequence>
<reference evidence="7" key="1">
    <citation type="journal article" date="2019" name="Int. J. Syst. Evol. Microbiol.">
        <title>The Global Catalogue of Microorganisms (GCM) 10K type strain sequencing project: providing services to taxonomists for standard genome sequencing and annotation.</title>
        <authorList>
            <consortium name="The Broad Institute Genomics Platform"/>
            <consortium name="The Broad Institute Genome Sequencing Center for Infectious Disease"/>
            <person name="Wu L."/>
            <person name="Ma J."/>
        </authorList>
    </citation>
    <scope>NUCLEOTIDE SEQUENCE [LARGE SCALE GENOMIC DNA]</scope>
    <source>
        <strain evidence="7">KCTC 42087</strain>
    </source>
</reference>
<dbReference type="InterPro" id="IPR036661">
    <property type="entry name" value="Luciferase-like_sf"/>
</dbReference>
<evidence type="ECO:0000313" key="6">
    <source>
        <dbReference type="EMBL" id="MFC5748329.1"/>
    </source>
</evidence>
<dbReference type="Gene3D" id="3.20.20.30">
    <property type="entry name" value="Luciferase-like domain"/>
    <property type="match status" value="1"/>
</dbReference>
<keyword evidence="2" id="KW-0288">FMN</keyword>
<dbReference type="EMBL" id="JBHSON010000030">
    <property type="protein sequence ID" value="MFC5748329.1"/>
    <property type="molecule type" value="Genomic_DNA"/>
</dbReference>
<dbReference type="GO" id="GO:0016491">
    <property type="term" value="F:oxidoreductase activity"/>
    <property type="evidence" value="ECO:0007669"/>
    <property type="project" value="UniProtKB-KW"/>
</dbReference>
<dbReference type="NCBIfam" id="TIGR03619">
    <property type="entry name" value="F420_Rv2161c"/>
    <property type="match status" value="1"/>
</dbReference>
<proteinExistence type="predicted"/>
<keyword evidence="1" id="KW-0285">Flavoprotein</keyword>
<feature type="domain" description="Luciferase-like" evidence="5">
    <location>
        <begin position="11"/>
        <end position="238"/>
    </location>
</feature>
<evidence type="ECO:0000256" key="2">
    <source>
        <dbReference type="ARBA" id="ARBA00022643"/>
    </source>
</evidence>
<evidence type="ECO:0000256" key="1">
    <source>
        <dbReference type="ARBA" id="ARBA00022630"/>
    </source>
</evidence>
<keyword evidence="7" id="KW-1185">Reference proteome</keyword>
<name>A0ABW1A2B1_9ACTN</name>
<accession>A0ABW1A2B1</accession>
<evidence type="ECO:0000259" key="5">
    <source>
        <dbReference type="Pfam" id="PF00296"/>
    </source>
</evidence>
<gene>
    <name evidence="6" type="ORF">ACFPZN_22120</name>
</gene>
<evidence type="ECO:0000313" key="7">
    <source>
        <dbReference type="Proteomes" id="UP001596074"/>
    </source>
</evidence>
<organism evidence="6 7">
    <name type="scientific">Actinomadura rugatobispora</name>
    <dbReference type="NCBI Taxonomy" id="1994"/>
    <lineage>
        <taxon>Bacteria</taxon>
        <taxon>Bacillati</taxon>
        <taxon>Actinomycetota</taxon>
        <taxon>Actinomycetes</taxon>
        <taxon>Streptosporangiales</taxon>
        <taxon>Thermomonosporaceae</taxon>
        <taxon>Actinomadura</taxon>
    </lineage>
</organism>
<protein>
    <submittedName>
        <fullName evidence="6">LLM class F420-dependent oxidoreductase</fullName>
        <ecNumber evidence="6">1.-.-.-</ecNumber>
    </submittedName>
</protein>
<dbReference type="InterPro" id="IPR019921">
    <property type="entry name" value="Lucif-like_OxRdtase_Rv2161c"/>
</dbReference>
<dbReference type="PANTHER" id="PTHR42847">
    <property type="entry name" value="ALKANESULFONATE MONOOXYGENASE"/>
    <property type="match status" value="1"/>
</dbReference>
<evidence type="ECO:0000256" key="4">
    <source>
        <dbReference type="ARBA" id="ARBA00023033"/>
    </source>
</evidence>
<comment type="caution">
    <text evidence="6">The sequence shown here is derived from an EMBL/GenBank/DDBJ whole genome shotgun (WGS) entry which is preliminary data.</text>
</comment>
<evidence type="ECO:0000256" key="3">
    <source>
        <dbReference type="ARBA" id="ARBA00023002"/>
    </source>
</evidence>
<keyword evidence="4" id="KW-0503">Monooxygenase</keyword>
<keyword evidence="3 6" id="KW-0560">Oxidoreductase</keyword>
<dbReference type="InterPro" id="IPR011251">
    <property type="entry name" value="Luciferase-like_dom"/>
</dbReference>
<dbReference type="RefSeq" id="WP_378283984.1">
    <property type="nucleotide sequence ID" value="NZ_JBHSON010000030.1"/>
</dbReference>